<gene>
    <name evidence="2" type="ORF">FRACYDRAFT_235661</name>
</gene>
<feature type="compositionally biased region" description="Polar residues" evidence="1">
    <location>
        <begin position="47"/>
        <end position="58"/>
    </location>
</feature>
<dbReference type="EMBL" id="KV784355">
    <property type="protein sequence ID" value="OEU19601.1"/>
    <property type="molecule type" value="Genomic_DNA"/>
</dbReference>
<evidence type="ECO:0000313" key="2">
    <source>
        <dbReference type="EMBL" id="OEU19601.1"/>
    </source>
</evidence>
<proteinExistence type="predicted"/>
<dbReference type="KEGG" id="fcy:FRACYDRAFT_235661"/>
<organism evidence="2 3">
    <name type="scientific">Fragilariopsis cylindrus CCMP1102</name>
    <dbReference type="NCBI Taxonomy" id="635003"/>
    <lineage>
        <taxon>Eukaryota</taxon>
        <taxon>Sar</taxon>
        <taxon>Stramenopiles</taxon>
        <taxon>Ochrophyta</taxon>
        <taxon>Bacillariophyta</taxon>
        <taxon>Bacillariophyceae</taxon>
        <taxon>Bacillariophycidae</taxon>
        <taxon>Bacillariales</taxon>
        <taxon>Bacillariaceae</taxon>
        <taxon>Fragilariopsis</taxon>
    </lineage>
</organism>
<protein>
    <submittedName>
        <fullName evidence="2">Uncharacterized protein</fullName>
    </submittedName>
</protein>
<evidence type="ECO:0000256" key="1">
    <source>
        <dbReference type="SAM" id="MobiDB-lite"/>
    </source>
</evidence>
<evidence type="ECO:0000313" key="3">
    <source>
        <dbReference type="Proteomes" id="UP000095751"/>
    </source>
</evidence>
<keyword evidence="3" id="KW-1185">Reference proteome</keyword>
<accession>A0A1E7FN58</accession>
<dbReference type="Proteomes" id="UP000095751">
    <property type="component" value="Unassembled WGS sequence"/>
</dbReference>
<reference evidence="2 3" key="1">
    <citation type="submission" date="2016-09" db="EMBL/GenBank/DDBJ databases">
        <title>Extensive genetic diversity and differential bi-allelic expression allows diatom success in the polar Southern Ocean.</title>
        <authorList>
            <consortium name="DOE Joint Genome Institute"/>
            <person name="Mock T."/>
            <person name="Otillar R.P."/>
            <person name="Strauss J."/>
            <person name="Dupont C."/>
            <person name="Frickenhaus S."/>
            <person name="Maumus F."/>
            <person name="Mcmullan M."/>
            <person name="Sanges R."/>
            <person name="Schmutz J."/>
            <person name="Toseland A."/>
            <person name="Valas R."/>
            <person name="Veluchamy A."/>
            <person name="Ward B.J."/>
            <person name="Allen A."/>
            <person name="Barry K."/>
            <person name="Falciatore A."/>
            <person name="Ferrante M."/>
            <person name="Fortunato A.E."/>
            <person name="Gloeckner G."/>
            <person name="Gruber A."/>
            <person name="Hipkin R."/>
            <person name="Janech M."/>
            <person name="Kroth P."/>
            <person name="Leese F."/>
            <person name="Lindquist E."/>
            <person name="Lyon B.R."/>
            <person name="Martin J."/>
            <person name="Mayer C."/>
            <person name="Parker M."/>
            <person name="Quesneville H."/>
            <person name="Raymond J."/>
            <person name="Uhlig C."/>
            <person name="Valentin K.U."/>
            <person name="Worden A.Z."/>
            <person name="Armbrust E.V."/>
            <person name="Bowler C."/>
            <person name="Green B."/>
            <person name="Moulton V."/>
            <person name="Van Oosterhout C."/>
            <person name="Grigoriev I."/>
        </authorList>
    </citation>
    <scope>NUCLEOTIDE SEQUENCE [LARGE SCALE GENOMIC DNA]</scope>
    <source>
        <strain evidence="2 3">CCMP1102</strain>
    </source>
</reference>
<dbReference type="InParanoid" id="A0A1E7FN58"/>
<feature type="compositionally biased region" description="Basic and acidic residues" evidence="1">
    <location>
        <begin position="33"/>
        <end position="46"/>
    </location>
</feature>
<feature type="region of interest" description="Disordered" evidence="1">
    <location>
        <begin position="20"/>
        <end position="68"/>
    </location>
</feature>
<dbReference type="OrthoDB" id="55951at2759"/>
<sequence length="148" mass="16852">MFIRGLTNAKIKILTSVKIGNNKQDDDDDDDDNKQTEVHNNNDKNNLDLSTTNNSDVNNVPLKSETFDDTPPKFIRMGRPVFKGHKVLLLRQADDIMMIQTANEDIAKEIFKIIGVKLQLENEDEAPFAYLGLTADFNREDIEQRLTS</sequence>
<dbReference type="AlphaFoldDB" id="A0A1E7FN58"/>
<name>A0A1E7FN58_9STRA</name>